<dbReference type="RefSeq" id="WP_407287421.1">
    <property type="nucleotide sequence ID" value="NZ_CP147982.1"/>
</dbReference>
<organism evidence="2 3">
    <name type="scientific">Streptomyces sirii</name>
    <dbReference type="NCBI Taxonomy" id="3127701"/>
    <lineage>
        <taxon>Bacteria</taxon>
        <taxon>Bacillati</taxon>
        <taxon>Actinomycetota</taxon>
        <taxon>Actinomycetes</taxon>
        <taxon>Kitasatosporales</taxon>
        <taxon>Streptomycetaceae</taxon>
        <taxon>Streptomyces</taxon>
    </lineage>
</organism>
<dbReference type="Proteomes" id="UP001626628">
    <property type="component" value="Chromosome"/>
</dbReference>
<proteinExistence type="predicted"/>
<sequence length="235" mass="24933">MSGLIADLKRFDRIGLSRVASHAKACCQMVRHSVFAQLTHFGDTGTALAAVPGLFRWGPVPWPTHWCDLVDHGDLIGDCGVHADVAAALLTRKSVPHTRARAAVLTPPMAPEHWRAVWNEAQVSDAWIGRTAVYHEVLRVGDRWWDPSDARWFSGAGAHTGSGHVLALREEGGPWKLAPTPVDHLTSDVAPAFDDPGASPVSPAPQPAHAAASAEAAEPTPAPPSTPALPQGVLP</sequence>
<gene>
    <name evidence="2" type="ORF">WAB15_23150</name>
</gene>
<feature type="region of interest" description="Disordered" evidence="1">
    <location>
        <begin position="186"/>
        <end position="235"/>
    </location>
</feature>
<protein>
    <submittedName>
        <fullName evidence="2">Uncharacterized protein</fullName>
    </submittedName>
</protein>
<accession>A0ABZ2QWI6</accession>
<name>A0ABZ2QWI6_9ACTN</name>
<dbReference type="EMBL" id="CP147982">
    <property type="protein sequence ID" value="WXK78649.1"/>
    <property type="molecule type" value="Genomic_DNA"/>
</dbReference>
<feature type="compositionally biased region" description="Low complexity" evidence="1">
    <location>
        <begin position="196"/>
        <end position="219"/>
    </location>
</feature>
<evidence type="ECO:0000313" key="2">
    <source>
        <dbReference type="EMBL" id="WXK78649.1"/>
    </source>
</evidence>
<evidence type="ECO:0000256" key="1">
    <source>
        <dbReference type="SAM" id="MobiDB-lite"/>
    </source>
</evidence>
<reference evidence="2 3" key="1">
    <citation type="submission" date="2024-03" db="EMBL/GenBank/DDBJ databases">
        <title>The complete genome of Streptomyces sirii sp.nov.</title>
        <authorList>
            <person name="Zakalyukina Y.V."/>
            <person name="Belik A.R."/>
            <person name="Biryukov M.V."/>
            <person name="Baturina O.A."/>
            <person name="Kabilov M.R."/>
        </authorList>
    </citation>
    <scope>NUCLEOTIDE SEQUENCE [LARGE SCALE GENOMIC DNA]</scope>
    <source>
        <strain evidence="2 3">BP-8</strain>
    </source>
</reference>
<evidence type="ECO:0000313" key="3">
    <source>
        <dbReference type="Proteomes" id="UP001626628"/>
    </source>
</evidence>
<keyword evidence="3" id="KW-1185">Reference proteome</keyword>